<dbReference type="InterPro" id="IPR042070">
    <property type="entry name" value="PucR_C-HTH_sf"/>
</dbReference>
<feature type="domain" description="PucR C-terminal helix-turn-helix" evidence="2">
    <location>
        <begin position="435"/>
        <end position="493"/>
    </location>
</feature>
<name>A0A2J7YPS0_STRMQ</name>
<dbReference type="Pfam" id="PF13556">
    <property type="entry name" value="HTH_30"/>
    <property type="match status" value="1"/>
</dbReference>
<dbReference type="InterPro" id="IPR051448">
    <property type="entry name" value="CdaR-like_regulators"/>
</dbReference>
<feature type="domain" description="Purine catabolism PurC-like" evidence="1">
    <location>
        <begin position="8"/>
        <end position="124"/>
    </location>
</feature>
<dbReference type="Gene3D" id="1.10.10.2840">
    <property type="entry name" value="PucR C-terminal helix-turn-helix domain"/>
    <property type="match status" value="1"/>
</dbReference>
<evidence type="ECO:0008006" key="5">
    <source>
        <dbReference type="Google" id="ProtNLM"/>
    </source>
</evidence>
<evidence type="ECO:0000313" key="3">
    <source>
        <dbReference type="EMBL" id="PNG90013.1"/>
    </source>
</evidence>
<proteinExistence type="predicted"/>
<comment type="caution">
    <text evidence="3">The sequence shown here is derived from an EMBL/GenBank/DDBJ whole genome shotgun (WGS) entry which is preliminary data.</text>
</comment>
<evidence type="ECO:0000259" key="1">
    <source>
        <dbReference type="Pfam" id="PF07905"/>
    </source>
</evidence>
<reference evidence="3 4" key="1">
    <citation type="submission" date="2015-09" db="EMBL/GenBank/DDBJ databases">
        <title>Genome sequence, genome mining and natural product profiling of a biocontrol bacterium Streptomyces malaysiensis F913.</title>
        <authorList>
            <person name="Xu Y."/>
            <person name="Wei J."/>
            <person name="Xie J."/>
            <person name="Li T."/>
            <person name="Zhou Z."/>
        </authorList>
    </citation>
    <scope>NUCLEOTIDE SEQUENCE [LARGE SCALE GENOMIC DNA]</scope>
    <source>
        <strain evidence="3 4">F913</strain>
    </source>
</reference>
<dbReference type="Proteomes" id="UP000236520">
    <property type="component" value="Unassembled WGS sequence"/>
</dbReference>
<accession>A0A2J7YPS0</accession>
<keyword evidence="4" id="KW-1185">Reference proteome</keyword>
<dbReference type="InterPro" id="IPR025736">
    <property type="entry name" value="PucR_C-HTH_dom"/>
</dbReference>
<gene>
    <name evidence="3" type="ORF">SMF913_25478</name>
</gene>
<dbReference type="EMBL" id="LJIW01000002">
    <property type="protein sequence ID" value="PNG90013.1"/>
    <property type="molecule type" value="Genomic_DNA"/>
</dbReference>
<dbReference type="PANTHER" id="PTHR33744">
    <property type="entry name" value="CARBOHYDRATE DIACID REGULATOR"/>
    <property type="match status" value="1"/>
</dbReference>
<evidence type="ECO:0000313" key="4">
    <source>
        <dbReference type="Proteomes" id="UP000236520"/>
    </source>
</evidence>
<protein>
    <recommendedName>
        <fullName evidence="5">PucR family transcriptional regulator</fullName>
    </recommendedName>
</protein>
<dbReference type="SUPFAM" id="SSF56317">
    <property type="entry name" value="Carbon-nitrogen hydrolase"/>
    <property type="match status" value="1"/>
</dbReference>
<dbReference type="AlphaFoldDB" id="A0A2J7YPS0"/>
<evidence type="ECO:0000259" key="2">
    <source>
        <dbReference type="Pfam" id="PF13556"/>
    </source>
</evidence>
<dbReference type="PANTHER" id="PTHR33744:SF1">
    <property type="entry name" value="DNA-BINDING TRANSCRIPTIONAL ACTIVATOR ADER"/>
    <property type="match status" value="1"/>
</dbReference>
<dbReference type="Pfam" id="PF07905">
    <property type="entry name" value="PucR"/>
    <property type="match status" value="1"/>
</dbReference>
<dbReference type="RefSeq" id="WP_102935930.1">
    <property type="nucleotide sequence ID" value="NZ_LJIW01000002.1"/>
</dbReference>
<dbReference type="InterPro" id="IPR036526">
    <property type="entry name" value="C-N_Hydrolase_sf"/>
</dbReference>
<sequence>MPLSVRELVARREFGLTVAAGASGLDRPISWVHASEVCDPTPWLEAGSLVLTTGIGRAGPESVAATARRLAATGAAGIGIAVDLVYDDVPPEVVRVGAETGLPVLVVPYTTPFVALAQAVASRIASEERSALHRALHLYPRLTAAALELGAMRGTTRELAREYGGWAAVVDPAGEVLAVAPETAVADAARAASVAAVSGQSLSVVDSHGHLVGHTLGAGAARGRLLVWREEPFARPDYTVVAAAASLVTYDVEQRRRTRAEGHRAAAEAVRETLEEGADPVTATRLLTAWGLDPQDITVVVLRTPPAAGTYDVLTDYEPPVLATSTDRGETVLLTSRPAEVLAALRDPAGPLDRVCPGPAGVSEAVSTGSLTQGLRQARQALAIGLREGRAVTSIRELGAIELLLASAERSVPDILVARVIDPLRRAEEDRGVPLIATVRAFLDNNGSLARAAAELGIHRHTLHHRLGVVGRVLDRDLDSAYVRLELALALQAHALGADGTA</sequence>
<organism evidence="3 4">
    <name type="scientific">Streptomyces malaysiensis</name>
    <dbReference type="NCBI Taxonomy" id="92644"/>
    <lineage>
        <taxon>Bacteria</taxon>
        <taxon>Bacillati</taxon>
        <taxon>Actinomycetota</taxon>
        <taxon>Actinomycetes</taxon>
        <taxon>Kitasatosporales</taxon>
        <taxon>Streptomycetaceae</taxon>
        <taxon>Streptomyces</taxon>
        <taxon>Streptomyces violaceusniger group</taxon>
    </lineage>
</organism>
<dbReference type="InterPro" id="IPR012914">
    <property type="entry name" value="PucR_dom"/>
</dbReference>